<comment type="caution">
    <text evidence="2">The sequence shown here is derived from an EMBL/GenBank/DDBJ whole genome shotgun (WGS) entry which is preliminary data.</text>
</comment>
<keyword evidence="3" id="KW-1185">Reference proteome</keyword>
<dbReference type="EMBL" id="SEOQ01000625">
    <property type="protein sequence ID" value="TFY59337.1"/>
    <property type="molecule type" value="Genomic_DNA"/>
</dbReference>
<evidence type="ECO:0000256" key="1">
    <source>
        <dbReference type="SAM" id="MobiDB-lite"/>
    </source>
</evidence>
<dbReference type="Proteomes" id="UP000298327">
    <property type="component" value="Unassembled WGS sequence"/>
</dbReference>
<sequence>MTVQRLRVVRATAKPAAERTGGIMYPAADRPVVLNRKTISDLPAESLLAIFFLLRDCWPPVVPPSDFEQDSESELDSEGDEEYSEEEGSRSGSDSLRGIKGRQPAREAGPRDLGWIVLTHVCRRWRQLGINAAPIWTDLSFALIALGHRWTTTMLNRAQDLGIRIVRGESTCNDNPRLMDYEAEFIVSHLDKIVELRLLDINFIELEQILEDKPCPAPRLRVLELTEGSDATWEDGPPILNCPMPNLRSLALHFCGVPWTLDIFGGLVYLELGFEFEGVEGHSLYPAYPQLFDVLRKASATLQTLKLDMLGDRSSGRGSDEGSKPAVSLPHLTLLELSGEPCFIVRIFRHLGIPDQAQFNLCPRYWPREDDAYHSDLASMLQCRIDAPHPKQLITHVDIQYELNTLSLMVRPSAKSLHRFRVSIERPRSDFSNWWIESLFSSLKLPALTSMKIELPVPTSPILPDSFGALAYWQTVQSLSLCEEHTLRQLLPHLHSDDILPYLKSVSLSGAWKQDLSGKAKAWSDLHGDVQSFLTRGKLRQRLQSIVLLSNSSDLSDSLSEALKAHYPNVTVRSLWPLGL</sequence>
<name>A0A4Y9YCN9_9AGAM</name>
<accession>A0A4Y9YCN9</accession>
<feature type="compositionally biased region" description="Acidic residues" evidence="1">
    <location>
        <begin position="67"/>
        <end position="86"/>
    </location>
</feature>
<evidence type="ECO:0008006" key="4">
    <source>
        <dbReference type="Google" id="ProtNLM"/>
    </source>
</evidence>
<evidence type="ECO:0000313" key="2">
    <source>
        <dbReference type="EMBL" id="TFY59337.1"/>
    </source>
</evidence>
<dbReference type="OrthoDB" id="3181669at2759"/>
<proteinExistence type="predicted"/>
<organism evidence="2 3">
    <name type="scientific">Dentipellis fragilis</name>
    <dbReference type="NCBI Taxonomy" id="205917"/>
    <lineage>
        <taxon>Eukaryota</taxon>
        <taxon>Fungi</taxon>
        <taxon>Dikarya</taxon>
        <taxon>Basidiomycota</taxon>
        <taxon>Agaricomycotina</taxon>
        <taxon>Agaricomycetes</taxon>
        <taxon>Russulales</taxon>
        <taxon>Hericiaceae</taxon>
        <taxon>Dentipellis</taxon>
    </lineage>
</organism>
<protein>
    <recommendedName>
        <fullName evidence="4">F-box domain-containing protein</fullName>
    </recommendedName>
</protein>
<reference evidence="2 3" key="1">
    <citation type="submission" date="2019-02" db="EMBL/GenBank/DDBJ databases">
        <title>Genome sequencing of the rare red list fungi Dentipellis fragilis.</title>
        <authorList>
            <person name="Buettner E."/>
            <person name="Kellner H."/>
        </authorList>
    </citation>
    <scope>NUCLEOTIDE SEQUENCE [LARGE SCALE GENOMIC DNA]</scope>
    <source>
        <strain evidence="2 3">DSM 105465</strain>
    </source>
</reference>
<gene>
    <name evidence="2" type="ORF">EVG20_g7829</name>
</gene>
<dbReference type="AlphaFoldDB" id="A0A4Y9YCN9"/>
<feature type="region of interest" description="Disordered" evidence="1">
    <location>
        <begin position="64"/>
        <end position="107"/>
    </location>
</feature>
<dbReference type="SUPFAM" id="SSF52047">
    <property type="entry name" value="RNI-like"/>
    <property type="match status" value="1"/>
</dbReference>
<evidence type="ECO:0000313" key="3">
    <source>
        <dbReference type="Proteomes" id="UP000298327"/>
    </source>
</evidence>